<proteinExistence type="predicted"/>
<evidence type="ECO:0000313" key="2">
    <source>
        <dbReference type="Proteomes" id="UP000012101"/>
    </source>
</evidence>
<accession>M6FKE2</accession>
<gene>
    <name evidence="1" type="ORF">LEP1GSC038_3549</name>
</gene>
<reference evidence="1 2" key="1">
    <citation type="submission" date="2013-01" db="EMBL/GenBank/DDBJ databases">
        <authorList>
            <person name="Harkins D.M."/>
            <person name="Durkin A.S."/>
            <person name="Brinkac L.M."/>
            <person name="Haft D.H."/>
            <person name="Selengut J.D."/>
            <person name="Sanka R."/>
            <person name="DePew J."/>
            <person name="Purushe J."/>
            <person name="Hospenthal D.R."/>
            <person name="Murray C.K."/>
            <person name="Pimentel G."/>
            <person name="Wasfy M."/>
            <person name="Vinetz J.M."/>
            <person name="Sutton G.G."/>
            <person name="Nierman W.C."/>
            <person name="Fouts D.E."/>
        </authorList>
    </citation>
    <scope>NUCLEOTIDE SEQUENCE [LARGE SCALE GENOMIC DNA]</scope>
    <source>
        <strain evidence="1 2">2006001855</strain>
    </source>
</reference>
<dbReference type="Proteomes" id="UP000012101">
    <property type="component" value="Unassembled WGS sequence"/>
</dbReference>
<protein>
    <submittedName>
        <fullName evidence="1">Uncharacterized protein</fullName>
    </submittedName>
</protein>
<dbReference type="AlphaFoldDB" id="M6FKE2"/>
<comment type="caution">
    <text evidence="1">The sequence shown here is derived from an EMBL/GenBank/DDBJ whole genome shotgun (WGS) entry which is preliminary data.</text>
</comment>
<name>M6FKE2_9LEPT</name>
<sequence>MTSSTFKVLKNDSKELSVSLLLALDGIWARCKYPEALNFHYLKFKDYWKVV</sequence>
<organism evidence="1 2">
    <name type="scientific">Leptospira weilii str. 2006001855</name>
    <dbReference type="NCBI Taxonomy" id="996804"/>
    <lineage>
        <taxon>Bacteria</taxon>
        <taxon>Pseudomonadati</taxon>
        <taxon>Spirochaetota</taxon>
        <taxon>Spirochaetia</taxon>
        <taxon>Leptospirales</taxon>
        <taxon>Leptospiraceae</taxon>
        <taxon>Leptospira</taxon>
    </lineage>
</organism>
<evidence type="ECO:0000313" key="1">
    <source>
        <dbReference type="EMBL" id="EMM72880.1"/>
    </source>
</evidence>
<dbReference type="EMBL" id="AFJM02000036">
    <property type="protein sequence ID" value="EMM72880.1"/>
    <property type="molecule type" value="Genomic_DNA"/>
</dbReference>